<dbReference type="Proteomes" id="UP000460718">
    <property type="component" value="Unassembled WGS sequence"/>
</dbReference>
<evidence type="ECO:0000313" key="2">
    <source>
        <dbReference type="EMBL" id="KAE9030917.1"/>
    </source>
</evidence>
<dbReference type="Proteomes" id="UP000486351">
    <property type="component" value="Unassembled WGS sequence"/>
</dbReference>
<evidence type="ECO:0000313" key="14">
    <source>
        <dbReference type="Proteomes" id="UP000440367"/>
    </source>
</evidence>
<dbReference type="EMBL" id="QXGF01000141">
    <property type="protein sequence ID" value="KAE8945875.1"/>
    <property type="molecule type" value="Genomic_DNA"/>
</dbReference>
<evidence type="ECO:0000313" key="3">
    <source>
        <dbReference type="EMBL" id="KAE9131143.1"/>
    </source>
</evidence>
<dbReference type="Proteomes" id="UP000476176">
    <property type="component" value="Unassembled WGS sequence"/>
</dbReference>
<evidence type="ECO:0000313" key="16">
    <source>
        <dbReference type="Proteomes" id="UP000441208"/>
    </source>
</evidence>
<gene>
    <name evidence="9" type="ORF">PF001_g3655</name>
    <name evidence="8" type="ORF">PF002_g4760</name>
    <name evidence="7" type="ORF">PF004_g3376</name>
    <name evidence="6" type="ORF">PF005_g4038</name>
    <name evidence="5" type="ORF">PF006_g9658</name>
    <name evidence="4" type="ORF">PF007_g4171</name>
    <name evidence="10" type="ORF">PF008_g698</name>
    <name evidence="1" type="ORF">PF009_g4491</name>
    <name evidence="3" type="ORF">PF010_g3602</name>
    <name evidence="2" type="ORF">PF011_g368</name>
</gene>
<evidence type="ECO:0000313" key="4">
    <source>
        <dbReference type="EMBL" id="KAE9131375.1"/>
    </source>
</evidence>
<accession>A0A6A3T813</accession>
<dbReference type="Proteomes" id="UP000429523">
    <property type="component" value="Unassembled WGS sequence"/>
</dbReference>
<dbReference type="EMBL" id="QXFZ01000130">
    <property type="protein sequence ID" value="KAE9131375.1"/>
    <property type="molecule type" value="Genomic_DNA"/>
</dbReference>
<dbReference type="Proteomes" id="UP000440367">
    <property type="component" value="Unassembled WGS sequence"/>
</dbReference>
<dbReference type="EMBL" id="QXGC01000106">
    <property type="protein sequence ID" value="KAE9249486.1"/>
    <property type="molecule type" value="Genomic_DNA"/>
</dbReference>
<organism evidence="4 16">
    <name type="scientific">Phytophthora fragariae</name>
    <dbReference type="NCBI Taxonomy" id="53985"/>
    <lineage>
        <taxon>Eukaryota</taxon>
        <taxon>Sar</taxon>
        <taxon>Stramenopiles</taxon>
        <taxon>Oomycota</taxon>
        <taxon>Peronosporomycetes</taxon>
        <taxon>Peronosporales</taxon>
        <taxon>Peronosporaceae</taxon>
        <taxon>Phytophthora</taxon>
    </lineage>
</organism>
<evidence type="ECO:0000313" key="11">
    <source>
        <dbReference type="Proteomes" id="UP000429523"/>
    </source>
</evidence>
<evidence type="ECO:0000313" key="17">
    <source>
        <dbReference type="Proteomes" id="UP000460718"/>
    </source>
</evidence>
<protein>
    <submittedName>
        <fullName evidence="4">Uncharacterized protein</fullName>
    </submittedName>
</protein>
<keyword evidence="12" id="KW-1185">Reference proteome</keyword>
<comment type="caution">
    <text evidence="4">The sequence shown here is derived from an EMBL/GenBank/DDBJ whole genome shotgun (WGS) entry which is preliminary data.</text>
</comment>
<evidence type="ECO:0000313" key="6">
    <source>
        <dbReference type="EMBL" id="KAE9229063.1"/>
    </source>
</evidence>
<evidence type="ECO:0000313" key="1">
    <source>
        <dbReference type="EMBL" id="KAE8945875.1"/>
    </source>
</evidence>
<evidence type="ECO:0000313" key="5">
    <source>
        <dbReference type="EMBL" id="KAE9145486.1"/>
    </source>
</evidence>
<evidence type="ECO:0000313" key="15">
    <source>
        <dbReference type="Proteomes" id="UP000440732"/>
    </source>
</evidence>
<name>A0A6A3T813_9STRA</name>
<evidence type="ECO:0000313" key="20">
    <source>
        <dbReference type="Proteomes" id="UP000488956"/>
    </source>
</evidence>
<dbReference type="EMBL" id="QXGD01000150">
    <property type="protein sequence ID" value="KAE9250497.1"/>
    <property type="molecule type" value="Genomic_DNA"/>
</dbReference>
<evidence type="ECO:0000313" key="18">
    <source>
        <dbReference type="Proteomes" id="UP000476176"/>
    </source>
</evidence>
<reference evidence="11 12" key="1">
    <citation type="submission" date="2018-08" db="EMBL/GenBank/DDBJ databases">
        <title>Genomic investigation of the strawberry pathogen Phytophthora fragariae indicates pathogenicity is determined by transcriptional variation in three key races.</title>
        <authorList>
            <person name="Adams T.M."/>
            <person name="Armitage A.D."/>
            <person name="Sobczyk M.K."/>
            <person name="Bates H.J."/>
            <person name="Dunwell J.M."/>
            <person name="Nellist C.F."/>
            <person name="Harrison R.J."/>
        </authorList>
    </citation>
    <scope>NUCLEOTIDE SEQUENCE [LARGE SCALE GENOMIC DNA]</scope>
    <source>
        <strain evidence="9 13">A4</strain>
        <strain evidence="8 14">BC-1</strain>
        <strain evidence="7 18">BC-23</strain>
        <strain evidence="6 12">NOV-27</strain>
        <strain evidence="5 15">NOV-5</strain>
        <strain evidence="4 16">NOV-71</strain>
        <strain evidence="10 19">NOV-77</strain>
        <strain evidence="1 11">NOV-9</strain>
        <strain evidence="3 20">ONT-3</strain>
        <strain evidence="2 17">SCRP245</strain>
    </source>
</reference>
<dbReference type="Proteomes" id="UP000488956">
    <property type="component" value="Unassembled WGS sequence"/>
</dbReference>
<dbReference type="OrthoDB" id="94134at2759"/>
<dbReference type="EMBL" id="QXGA01000467">
    <property type="protein sequence ID" value="KAE9145486.1"/>
    <property type="molecule type" value="Genomic_DNA"/>
</dbReference>
<dbReference type="EMBL" id="QXFY01000015">
    <property type="protein sequence ID" value="KAE9361799.1"/>
    <property type="molecule type" value="Genomic_DNA"/>
</dbReference>
<dbReference type="Proteomes" id="UP000441208">
    <property type="component" value="Unassembled WGS sequence"/>
</dbReference>
<evidence type="ECO:0000313" key="7">
    <source>
        <dbReference type="EMBL" id="KAE9249486.1"/>
    </source>
</evidence>
<evidence type="ECO:0000313" key="9">
    <source>
        <dbReference type="EMBL" id="KAE9323999.1"/>
    </source>
</evidence>
<dbReference type="EMBL" id="QXGB01000126">
    <property type="protein sequence ID" value="KAE9229063.1"/>
    <property type="molecule type" value="Genomic_DNA"/>
</dbReference>
<evidence type="ECO:0000313" key="8">
    <source>
        <dbReference type="EMBL" id="KAE9250497.1"/>
    </source>
</evidence>
<evidence type="ECO:0000313" key="12">
    <source>
        <dbReference type="Proteomes" id="UP000433483"/>
    </source>
</evidence>
<dbReference type="EMBL" id="QXFW01000008">
    <property type="protein sequence ID" value="KAE9030917.1"/>
    <property type="molecule type" value="Genomic_DNA"/>
</dbReference>
<dbReference type="EMBL" id="QXGE01000117">
    <property type="protein sequence ID" value="KAE9323999.1"/>
    <property type="molecule type" value="Genomic_DNA"/>
</dbReference>
<evidence type="ECO:0000313" key="19">
    <source>
        <dbReference type="Proteomes" id="UP000486351"/>
    </source>
</evidence>
<dbReference type="AlphaFoldDB" id="A0A6A3T813"/>
<sequence>MTTWLAEQYPDTANADWKTLRIPLPKDAVLAFFGNICSSVDACHRNGIPADKAPACRCPLLVSGATGVRQSVDASRAELYELDPLLDTELRCVLDGYKKVINAMKKLGLMKINEGKHCLKASGNGLLSLKLMAD</sequence>
<evidence type="ECO:0000313" key="13">
    <source>
        <dbReference type="Proteomes" id="UP000437068"/>
    </source>
</evidence>
<dbReference type="EMBL" id="QXFX01000114">
    <property type="protein sequence ID" value="KAE9131143.1"/>
    <property type="molecule type" value="Genomic_DNA"/>
</dbReference>
<evidence type="ECO:0000313" key="10">
    <source>
        <dbReference type="EMBL" id="KAE9361799.1"/>
    </source>
</evidence>
<proteinExistence type="predicted"/>
<dbReference type="Proteomes" id="UP000437068">
    <property type="component" value="Unassembled WGS sequence"/>
</dbReference>
<dbReference type="Proteomes" id="UP000440732">
    <property type="component" value="Unassembled WGS sequence"/>
</dbReference>
<dbReference type="Proteomes" id="UP000433483">
    <property type="component" value="Unassembled WGS sequence"/>
</dbReference>